<name>A0ABV2YEZ7_9ACTN</name>
<feature type="region of interest" description="Disordered" evidence="1">
    <location>
        <begin position="35"/>
        <end position="63"/>
    </location>
</feature>
<dbReference type="Pfam" id="PF13822">
    <property type="entry name" value="ACC_epsilon"/>
    <property type="match status" value="1"/>
</dbReference>
<protein>
    <submittedName>
        <fullName evidence="2">Acyl-CoA carboxylase subunit epsilon</fullName>
    </submittedName>
</protein>
<dbReference type="InterPro" id="IPR032716">
    <property type="entry name" value="ACC_epsilon"/>
</dbReference>
<dbReference type="EMBL" id="JBEZUR010000009">
    <property type="protein sequence ID" value="MEU3554302.1"/>
    <property type="molecule type" value="Genomic_DNA"/>
</dbReference>
<accession>A0ABV2YEZ7</accession>
<gene>
    <name evidence="2" type="ORF">AB0E65_08770</name>
</gene>
<organism evidence="2 3">
    <name type="scientific">Streptomyces fragilis</name>
    <dbReference type="NCBI Taxonomy" id="67301"/>
    <lineage>
        <taxon>Bacteria</taxon>
        <taxon>Bacillati</taxon>
        <taxon>Actinomycetota</taxon>
        <taxon>Actinomycetes</taxon>
        <taxon>Kitasatosporales</taxon>
        <taxon>Streptomycetaceae</taxon>
        <taxon>Streptomyces</taxon>
    </lineage>
</organism>
<sequence>MTSPGDVIRVEKGAATPEELAVLVTVLTCRRPQAPVVPGRRTGPRWSRPERTPRFPGPRSWRA</sequence>
<dbReference type="Proteomes" id="UP001550850">
    <property type="component" value="Unassembled WGS sequence"/>
</dbReference>
<reference evidence="2 3" key="1">
    <citation type="submission" date="2024-06" db="EMBL/GenBank/DDBJ databases">
        <title>The Natural Products Discovery Center: Release of the First 8490 Sequenced Strains for Exploring Actinobacteria Biosynthetic Diversity.</title>
        <authorList>
            <person name="Kalkreuter E."/>
            <person name="Kautsar S.A."/>
            <person name="Yang D."/>
            <person name="Bader C.D."/>
            <person name="Teijaro C.N."/>
            <person name="Fluegel L."/>
            <person name="Davis C.M."/>
            <person name="Simpson J.R."/>
            <person name="Lauterbach L."/>
            <person name="Steele A.D."/>
            <person name="Gui C."/>
            <person name="Meng S."/>
            <person name="Li G."/>
            <person name="Viehrig K."/>
            <person name="Ye F."/>
            <person name="Su P."/>
            <person name="Kiefer A.F."/>
            <person name="Nichols A."/>
            <person name="Cepeda A.J."/>
            <person name="Yan W."/>
            <person name="Fan B."/>
            <person name="Jiang Y."/>
            <person name="Adhikari A."/>
            <person name="Zheng C.-J."/>
            <person name="Schuster L."/>
            <person name="Cowan T.M."/>
            <person name="Smanski M.J."/>
            <person name="Chevrette M.G."/>
            <person name="De Carvalho L.P.S."/>
            <person name="Shen B."/>
        </authorList>
    </citation>
    <scope>NUCLEOTIDE SEQUENCE [LARGE SCALE GENOMIC DNA]</scope>
    <source>
        <strain evidence="2 3">NPDC038104</strain>
    </source>
</reference>
<evidence type="ECO:0000256" key="1">
    <source>
        <dbReference type="SAM" id="MobiDB-lite"/>
    </source>
</evidence>
<evidence type="ECO:0000313" key="3">
    <source>
        <dbReference type="Proteomes" id="UP001550850"/>
    </source>
</evidence>
<proteinExistence type="predicted"/>
<comment type="caution">
    <text evidence="2">The sequence shown here is derived from an EMBL/GenBank/DDBJ whole genome shotgun (WGS) entry which is preliminary data.</text>
</comment>
<evidence type="ECO:0000313" key="2">
    <source>
        <dbReference type="EMBL" id="MEU3554302.1"/>
    </source>
</evidence>
<keyword evidence="3" id="KW-1185">Reference proteome</keyword>
<dbReference type="RefSeq" id="WP_159105713.1">
    <property type="nucleotide sequence ID" value="NZ_BEVZ01000006.1"/>
</dbReference>